<proteinExistence type="predicted"/>
<name>A0ABQ0L1N6_MYCCL</name>
<dbReference type="Gene3D" id="3.30.710.10">
    <property type="entry name" value="Potassium Channel Kv1.1, Chain A"/>
    <property type="match status" value="1"/>
</dbReference>
<evidence type="ECO:0000313" key="2">
    <source>
        <dbReference type="EMBL" id="GAT44407.1"/>
    </source>
</evidence>
<dbReference type="Proteomes" id="UP000815677">
    <property type="component" value="Unassembled WGS sequence"/>
</dbReference>
<dbReference type="InterPro" id="IPR000210">
    <property type="entry name" value="BTB/POZ_dom"/>
</dbReference>
<dbReference type="PROSITE" id="PS50097">
    <property type="entry name" value="BTB"/>
    <property type="match status" value="1"/>
</dbReference>
<feature type="non-terminal residue" evidence="2">
    <location>
        <position position="317"/>
    </location>
</feature>
<protein>
    <recommendedName>
        <fullName evidence="1">BTB domain-containing protein</fullName>
    </recommendedName>
</protein>
<organism evidence="2 3">
    <name type="scientific">Mycena chlorophos</name>
    <name type="common">Agaric fungus</name>
    <name type="synonym">Agaricus chlorophos</name>
    <dbReference type="NCBI Taxonomy" id="658473"/>
    <lineage>
        <taxon>Eukaryota</taxon>
        <taxon>Fungi</taxon>
        <taxon>Dikarya</taxon>
        <taxon>Basidiomycota</taxon>
        <taxon>Agaricomycotina</taxon>
        <taxon>Agaricomycetes</taxon>
        <taxon>Agaricomycetidae</taxon>
        <taxon>Agaricales</taxon>
        <taxon>Marasmiineae</taxon>
        <taxon>Mycenaceae</taxon>
        <taxon>Mycena</taxon>
    </lineage>
</organism>
<accession>A0ABQ0L1N6</accession>
<dbReference type="InterPro" id="IPR011333">
    <property type="entry name" value="SKP1/BTB/POZ_sf"/>
</dbReference>
<evidence type="ECO:0000313" key="3">
    <source>
        <dbReference type="Proteomes" id="UP000815677"/>
    </source>
</evidence>
<evidence type="ECO:0000259" key="1">
    <source>
        <dbReference type="PROSITE" id="PS50097"/>
    </source>
</evidence>
<feature type="non-terminal residue" evidence="2">
    <location>
        <position position="1"/>
    </location>
</feature>
<dbReference type="EMBL" id="DF839700">
    <property type="protein sequence ID" value="GAT44407.1"/>
    <property type="molecule type" value="Genomic_DNA"/>
</dbReference>
<sequence length="317" mass="35621">MATWRSFRRRTEPLDAGFPFGPDSHEQNPPDIIIRSFDLMDFYAHKQILSFGSPFFRHMLAFPEPTGENANPTKNGLTIVALPEESNTLGPVLGSMSPAEIKLDNFESVYEASRKYDVASYHDILIALLAESRFLEEDAQWVFVIACNLRLHLLACNAAIRTLKTPITERPSPHLSSAPSNTFWQLQDFKDAVALELKMLLKSYAAPACVSDMGPQYDHVWWAPKGHAEFCGPSEPDSDDAFAEVEPAAWFQEHIRRIQDLCSYHPDSEHIARSLVALHGRQLADISECRMCMDSAAANLTQLARRFEKAAADKVKD</sequence>
<feature type="domain" description="BTB" evidence="1">
    <location>
        <begin position="30"/>
        <end position="105"/>
    </location>
</feature>
<dbReference type="Pfam" id="PF00651">
    <property type="entry name" value="BTB"/>
    <property type="match status" value="1"/>
</dbReference>
<reference evidence="2" key="1">
    <citation type="submission" date="2014-09" db="EMBL/GenBank/DDBJ databases">
        <title>Genome sequence of the luminous mushroom Mycena chlorophos for searching fungal bioluminescence genes.</title>
        <authorList>
            <person name="Tanaka Y."/>
            <person name="Kasuga D."/>
            <person name="Oba Y."/>
            <person name="Hase S."/>
            <person name="Sato K."/>
            <person name="Oba Y."/>
            <person name="Sakakibara Y."/>
        </authorList>
    </citation>
    <scope>NUCLEOTIDE SEQUENCE</scope>
</reference>
<keyword evidence="3" id="KW-1185">Reference proteome</keyword>
<gene>
    <name evidence="2" type="ORF">MCHLO_02036</name>
</gene>